<feature type="domain" description="Sulfatase N-terminal" evidence="7">
    <location>
        <begin position="34"/>
        <end position="364"/>
    </location>
</feature>
<keyword evidence="4" id="KW-0106">Calcium</keyword>
<dbReference type="CDD" id="cd16029">
    <property type="entry name" value="4-S"/>
    <property type="match status" value="1"/>
</dbReference>
<evidence type="ECO:0000259" key="7">
    <source>
        <dbReference type="Pfam" id="PF00884"/>
    </source>
</evidence>
<dbReference type="Pfam" id="PF00884">
    <property type="entry name" value="Sulfatase"/>
    <property type="match status" value="1"/>
</dbReference>
<dbReference type="Proteomes" id="UP001597601">
    <property type="component" value="Unassembled WGS sequence"/>
</dbReference>
<keyword evidence="3" id="KW-0378">Hydrolase</keyword>
<evidence type="ECO:0000256" key="4">
    <source>
        <dbReference type="ARBA" id="ARBA00022837"/>
    </source>
</evidence>
<dbReference type="InterPro" id="IPR047115">
    <property type="entry name" value="ARSB"/>
</dbReference>
<gene>
    <name evidence="8" type="ORF">ACFSYC_05370</name>
</gene>
<organism evidence="8 9">
    <name type="scientific">Mucilaginibacter antarcticus</name>
    <dbReference type="NCBI Taxonomy" id="1855725"/>
    <lineage>
        <taxon>Bacteria</taxon>
        <taxon>Pseudomonadati</taxon>
        <taxon>Bacteroidota</taxon>
        <taxon>Sphingobacteriia</taxon>
        <taxon>Sphingobacteriales</taxon>
        <taxon>Sphingobacteriaceae</taxon>
        <taxon>Mucilaginibacter</taxon>
    </lineage>
</organism>
<protein>
    <submittedName>
        <fullName evidence="8">Arylsulfatase</fullName>
    </submittedName>
</protein>
<keyword evidence="9" id="KW-1185">Reference proteome</keyword>
<evidence type="ECO:0000256" key="6">
    <source>
        <dbReference type="SAM" id="SignalP"/>
    </source>
</evidence>
<dbReference type="PANTHER" id="PTHR10342:SF274">
    <property type="entry name" value="ARYLSULFATASE B"/>
    <property type="match status" value="1"/>
</dbReference>
<dbReference type="Gene3D" id="3.30.1120.10">
    <property type="match status" value="1"/>
</dbReference>
<dbReference type="PANTHER" id="PTHR10342">
    <property type="entry name" value="ARYLSULFATASE"/>
    <property type="match status" value="1"/>
</dbReference>
<dbReference type="Gene3D" id="3.40.720.10">
    <property type="entry name" value="Alkaline Phosphatase, subunit A"/>
    <property type="match status" value="1"/>
</dbReference>
<evidence type="ECO:0000256" key="2">
    <source>
        <dbReference type="ARBA" id="ARBA00022723"/>
    </source>
</evidence>
<evidence type="ECO:0000256" key="3">
    <source>
        <dbReference type="ARBA" id="ARBA00022801"/>
    </source>
</evidence>
<dbReference type="SUPFAM" id="SSF53649">
    <property type="entry name" value="Alkaline phosphatase-like"/>
    <property type="match status" value="1"/>
</dbReference>
<dbReference type="PROSITE" id="PS00523">
    <property type="entry name" value="SULFATASE_1"/>
    <property type="match status" value="1"/>
</dbReference>
<name>A0ABW5XLV9_9SPHI</name>
<dbReference type="InterPro" id="IPR024607">
    <property type="entry name" value="Sulfatase_CS"/>
</dbReference>
<keyword evidence="2" id="KW-0479">Metal-binding</keyword>
<feature type="signal peptide" evidence="6">
    <location>
        <begin position="1"/>
        <end position="26"/>
    </location>
</feature>
<dbReference type="InterPro" id="IPR017850">
    <property type="entry name" value="Alkaline_phosphatase_core_sf"/>
</dbReference>
<keyword evidence="5" id="KW-0325">Glycoprotein</keyword>
<sequence length="485" mass="53501">MRKRNNRLLCSIMVFAAAIAGLQTFAQTKPTKKPNIIIILADDLGWGDVGFHGSEIKTPNIDGLAKQGVVLNRFYTAPVCSPTRAGLLTGRYPNRFGLRQTVVPPWSSFGVDLSEKFLPELLKNAGYQNRAALGKWHLGHAKKDYLPLNKGFTHFYGHYNGAIDYFTHEREGELDWHNDCNTSFDKGYSTDLVTDEAVKCIKDYVKQASPFLLYVAYNAPHGPLQAKKYDLIAYGYDETKPKFGNGVAVDDAIGGSNGRGNTPRQTYSAMVTCLDRGIGRILEQLKQLHVDDNTMVLFFSDNGAAPGGGSSSGELRGNKFQEWDGGVRAPAIVKWPAVLKGGTQINQLMGYVDVVPTLLNIAGVKDAAHKPFDGLDMSAVFLGQTKEIKREIYLGYGSLVSNQWKLVKANAGNDAMKQTEDQLFDIVNDPAEKRNVKATHADVYQQLLKVIQPFDAITSEFSVPPFGQGRKGFKAPKNWVITDEK</sequence>
<comment type="caution">
    <text evidence="8">The sequence shown here is derived from an EMBL/GenBank/DDBJ whole genome shotgun (WGS) entry which is preliminary data.</text>
</comment>
<evidence type="ECO:0000313" key="8">
    <source>
        <dbReference type="EMBL" id="MFD2864112.1"/>
    </source>
</evidence>
<proteinExistence type="inferred from homology"/>
<accession>A0ABW5XLV9</accession>
<dbReference type="EMBL" id="JBHUON010000004">
    <property type="protein sequence ID" value="MFD2864112.1"/>
    <property type="molecule type" value="Genomic_DNA"/>
</dbReference>
<reference evidence="9" key="1">
    <citation type="journal article" date="2019" name="Int. J. Syst. Evol. Microbiol.">
        <title>The Global Catalogue of Microorganisms (GCM) 10K type strain sequencing project: providing services to taxonomists for standard genome sequencing and annotation.</title>
        <authorList>
            <consortium name="The Broad Institute Genomics Platform"/>
            <consortium name="The Broad Institute Genome Sequencing Center for Infectious Disease"/>
            <person name="Wu L."/>
            <person name="Ma J."/>
        </authorList>
    </citation>
    <scope>NUCLEOTIDE SEQUENCE [LARGE SCALE GENOMIC DNA]</scope>
    <source>
        <strain evidence="9">KCTC 52232</strain>
    </source>
</reference>
<dbReference type="RefSeq" id="WP_377124312.1">
    <property type="nucleotide sequence ID" value="NZ_JBHUON010000004.1"/>
</dbReference>
<evidence type="ECO:0000256" key="1">
    <source>
        <dbReference type="ARBA" id="ARBA00008779"/>
    </source>
</evidence>
<dbReference type="InterPro" id="IPR000917">
    <property type="entry name" value="Sulfatase_N"/>
</dbReference>
<evidence type="ECO:0000313" key="9">
    <source>
        <dbReference type="Proteomes" id="UP001597601"/>
    </source>
</evidence>
<evidence type="ECO:0000256" key="5">
    <source>
        <dbReference type="ARBA" id="ARBA00023180"/>
    </source>
</evidence>
<keyword evidence="6" id="KW-0732">Signal</keyword>
<feature type="chain" id="PRO_5047187980" evidence="6">
    <location>
        <begin position="27"/>
        <end position="485"/>
    </location>
</feature>
<comment type="similarity">
    <text evidence="1">Belongs to the sulfatase family.</text>
</comment>